<sequence length="171" mass="19228">MTEHVFTVPADYGCLAILDPEKYVGFVSEDWAIEGLKKHFINQNKNGSLISWGCSYGNWIIKLAIGPSNDAGYRSFVSGFKTNGKVLLTTYESLTMAAQFEDVTLPEAHEIKQVVEVQPGNYKVTVTQLFHTDQAESDEVFNQKTPHYLVSLEPANEEVDPVMEVPWFEGY</sequence>
<name>A0A2P8F4Z5_9GAMM</name>
<reference evidence="1 2" key="1">
    <citation type="submission" date="2018-03" db="EMBL/GenBank/DDBJ databases">
        <title>Genomic Encyclopedia of Archaeal and Bacterial Type Strains, Phase II (KMG-II): from individual species to whole genera.</title>
        <authorList>
            <person name="Goeker M."/>
        </authorList>
    </citation>
    <scope>NUCLEOTIDE SEQUENCE [LARGE SCALE GENOMIC DNA]</scope>
    <source>
        <strain evidence="1 2">DSM 17586</strain>
    </source>
</reference>
<proteinExistence type="predicted"/>
<dbReference type="Proteomes" id="UP000242133">
    <property type="component" value="Unassembled WGS sequence"/>
</dbReference>
<dbReference type="EMBL" id="PYGI01000001">
    <property type="protein sequence ID" value="PSL16783.1"/>
    <property type="molecule type" value="Genomic_DNA"/>
</dbReference>
<keyword evidence="2" id="KW-1185">Reference proteome</keyword>
<dbReference type="AlphaFoldDB" id="A0A2P8F4Z5"/>
<organism evidence="1 2">
    <name type="scientific">Marinobacterium halophilum</name>
    <dbReference type="NCBI Taxonomy" id="267374"/>
    <lineage>
        <taxon>Bacteria</taxon>
        <taxon>Pseudomonadati</taxon>
        <taxon>Pseudomonadota</taxon>
        <taxon>Gammaproteobacteria</taxon>
        <taxon>Oceanospirillales</taxon>
        <taxon>Oceanospirillaceae</taxon>
        <taxon>Marinobacterium</taxon>
    </lineage>
</organism>
<gene>
    <name evidence="1" type="ORF">CLV44_101182</name>
</gene>
<accession>A0A2P8F4Z5</accession>
<protein>
    <submittedName>
        <fullName evidence="1">Uncharacterized protein</fullName>
    </submittedName>
</protein>
<evidence type="ECO:0000313" key="1">
    <source>
        <dbReference type="EMBL" id="PSL16783.1"/>
    </source>
</evidence>
<evidence type="ECO:0000313" key="2">
    <source>
        <dbReference type="Proteomes" id="UP000242133"/>
    </source>
</evidence>
<comment type="caution">
    <text evidence="1">The sequence shown here is derived from an EMBL/GenBank/DDBJ whole genome shotgun (WGS) entry which is preliminary data.</text>
</comment>